<proteinExistence type="predicted"/>
<evidence type="ECO:0008006" key="4">
    <source>
        <dbReference type="Google" id="ProtNLM"/>
    </source>
</evidence>
<accession>A0A9J7BTY6</accession>
<dbReference type="KEGG" id="orp:MOP44_00625"/>
<dbReference type="Proteomes" id="UP001059380">
    <property type="component" value="Chromosome"/>
</dbReference>
<dbReference type="RefSeq" id="WP_260793958.1">
    <property type="nucleotide sequence ID" value="NZ_CP093313.1"/>
</dbReference>
<dbReference type="EMBL" id="CP093313">
    <property type="protein sequence ID" value="UWZ84453.1"/>
    <property type="molecule type" value="Genomic_DNA"/>
</dbReference>
<name>A0A9J7BTY6_9BACT</name>
<keyword evidence="1" id="KW-0732">Signal</keyword>
<keyword evidence="3" id="KW-1185">Reference proteome</keyword>
<protein>
    <recommendedName>
        <fullName evidence="4">Calcineurin-like phosphoesterase domain-containing protein</fullName>
    </recommendedName>
</protein>
<dbReference type="AlphaFoldDB" id="A0A9J7BTY6"/>
<evidence type="ECO:0000313" key="3">
    <source>
        <dbReference type="Proteomes" id="UP001059380"/>
    </source>
</evidence>
<feature type="signal peptide" evidence="1">
    <location>
        <begin position="1"/>
        <end position="27"/>
    </location>
</feature>
<evidence type="ECO:0000313" key="2">
    <source>
        <dbReference type="EMBL" id="UWZ84453.1"/>
    </source>
</evidence>
<evidence type="ECO:0000256" key="1">
    <source>
        <dbReference type="SAM" id="SignalP"/>
    </source>
</evidence>
<reference evidence="2" key="1">
    <citation type="submission" date="2021-04" db="EMBL/GenBank/DDBJ databases">
        <title>Phylogenetic analysis of Acidobacteriaceae.</title>
        <authorList>
            <person name="Qiu L."/>
            <person name="Zhang Q."/>
        </authorList>
    </citation>
    <scope>NUCLEOTIDE SEQUENCE</scope>
    <source>
        <strain evidence="2">DSM 25168</strain>
    </source>
</reference>
<gene>
    <name evidence="2" type="ORF">MOP44_00625</name>
</gene>
<organism evidence="2 3">
    <name type="scientific">Occallatibacter riparius</name>
    <dbReference type="NCBI Taxonomy" id="1002689"/>
    <lineage>
        <taxon>Bacteria</taxon>
        <taxon>Pseudomonadati</taxon>
        <taxon>Acidobacteriota</taxon>
        <taxon>Terriglobia</taxon>
        <taxon>Terriglobales</taxon>
        <taxon>Acidobacteriaceae</taxon>
        <taxon>Occallatibacter</taxon>
    </lineage>
</organism>
<sequence>MNRTLRFICVAAAIAVAATALPAPTFAFGDNGNGNAYGKNKDYPYGAEQTSSRPYSIGLWGDLPYSQSQADAIPTVIQDMNSQDLAFTVQDGDLRQGSGVPSCADNTSNGVGGVVDNGNIYQRGLAYFNALRAPAIFTTGDNDWTDCDRKSLGSEARNSLKMLDYERSLFFSTPYTLGQNKFLQEVQSAPTCKGFLTGTDGPTADKTQSETYTYKDVACVENRRWIVGKVMYAVLNIQGSCDNLCDDYPDPVEHGARIAADIAWMQSTFQTAIDQGCVAIMFISQADPGWDDTDATRAPTRNPQTLVEDDSAKATDGYGDFLRALRTQVIAFGKPVAYVNGDSHYLRVDKPLLDTTGKRVVNFTRVETFGDHQPALGDVNWLKVNVDPSSREVFSYEPQVVNRDVLVP</sequence>
<feature type="chain" id="PRO_5039950981" description="Calcineurin-like phosphoesterase domain-containing protein" evidence="1">
    <location>
        <begin position="28"/>
        <end position="408"/>
    </location>
</feature>